<evidence type="ECO:0000256" key="1">
    <source>
        <dbReference type="SAM" id="Phobius"/>
    </source>
</evidence>
<reference evidence="2 3" key="1">
    <citation type="submission" date="2020-10" db="EMBL/GenBank/DDBJ databases">
        <authorList>
            <person name="Castelo-Branco R."/>
            <person name="Eusebio N."/>
            <person name="Adriana R."/>
            <person name="Vieira A."/>
            <person name="Brugerolle De Fraissinette N."/>
            <person name="Rezende De Castro R."/>
            <person name="Schneider M.P."/>
            <person name="Vasconcelos V."/>
            <person name="Leao P.N."/>
        </authorList>
    </citation>
    <scope>NUCLEOTIDE SEQUENCE [LARGE SCALE GENOMIC DNA]</scope>
    <source>
        <strain evidence="2 3">LEGE 00031</strain>
    </source>
</reference>
<dbReference type="Proteomes" id="UP000658720">
    <property type="component" value="Unassembled WGS sequence"/>
</dbReference>
<keyword evidence="1" id="KW-0812">Transmembrane</keyword>
<organism evidence="2 3">
    <name type="scientific">Synechocystis salina LEGE 00031</name>
    <dbReference type="NCBI Taxonomy" id="1828736"/>
    <lineage>
        <taxon>Bacteria</taxon>
        <taxon>Bacillati</taxon>
        <taxon>Cyanobacteriota</taxon>
        <taxon>Cyanophyceae</taxon>
        <taxon>Synechococcales</taxon>
        <taxon>Merismopediaceae</taxon>
        <taxon>Synechocystis</taxon>
    </lineage>
</organism>
<keyword evidence="1" id="KW-0472">Membrane</keyword>
<accession>A0ABR9VQQ6</accession>
<proteinExistence type="predicted"/>
<protein>
    <submittedName>
        <fullName evidence="2">Uncharacterized protein</fullName>
    </submittedName>
</protein>
<keyword evidence="1" id="KW-1133">Transmembrane helix</keyword>
<gene>
    <name evidence="2" type="ORF">IQ217_07405</name>
</gene>
<dbReference type="EMBL" id="JADEVV010000016">
    <property type="protein sequence ID" value="MBE9253680.1"/>
    <property type="molecule type" value="Genomic_DNA"/>
</dbReference>
<feature type="transmembrane region" description="Helical" evidence="1">
    <location>
        <begin position="6"/>
        <end position="25"/>
    </location>
</feature>
<dbReference type="RefSeq" id="WP_190599022.1">
    <property type="nucleotide sequence ID" value="NZ_JADEVV010000016.1"/>
</dbReference>
<sequence length="79" mass="8579">MVTIAIHTALGVIGGLLIFAVFFYLSNAQQTSAPLGLIFLGLACGIMAHYLSPWATLVILGLYALISFKEWWGDRHTPS</sequence>
<comment type="caution">
    <text evidence="2">The sequence shown here is derived from an EMBL/GenBank/DDBJ whole genome shotgun (WGS) entry which is preliminary data.</text>
</comment>
<name>A0ABR9VQQ6_9SYNC</name>
<evidence type="ECO:0000313" key="2">
    <source>
        <dbReference type="EMBL" id="MBE9253680.1"/>
    </source>
</evidence>
<keyword evidence="3" id="KW-1185">Reference proteome</keyword>
<feature type="transmembrane region" description="Helical" evidence="1">
    <location>
        <begin position="37"/>
        <end position="66"/>
    </location>
</feature>
<evidence type="ECO:0000313" key="3">
    <source>
        <dbReference type="Proteomes" id="UP000658720"/>
    </source>
</evidence>